<feature type="transmembrane region" description="Helical" evidence="1">
    <location>
        <begin position="44"/>
        <end position="64"/>
    </location>
</feature>
<feature type="transmembrane region" description="Helical" evidence="1">
    <location>
        <begin position="205"/>
        <end position="229"/>
    </location>
</feature>
<feature type="transmembrane region" description="Helical" evidence="1">
    <location>
        <begin position="12"/>
        <end position="32"/>
    </location>
</feature>
<sequence length="384" mass="40605">MKARKILTTEYLTLLTAVFMFFVSFFAIVPIISLYAEILGAGELMIGVIVGIFAFSAVLSRIPFGRYADNVARKPLLIIGALIFIISPILYTLTESLLTLALIRILHGVGIGGFSVASMSMAVDMVPKKRLGEAMGLFGVPVMLGMILGPGIAGFLVDLTGYNEAFYIASMFAVISLILVLMVTESDIDGTTTATFIDVLKDSNVTSAVIGVLALTTAYGAVTAFFPVYANRLGYTEFTIGLFFTIYAAAALIVRVPVGRYADKKGISLLTAPMMVVSVIGITIIGITTNETGFYIAGIVFGIGFGAAYTTLLALSVETVNPLERGKASALINSSFDMGIAIGSIALGAIASAYQFDTFFLITATILLIGTIGFILAKKTLPNT</sequence>
<dbReference type="PROSITE" id="PS50850">
    <property type="entry name" value="MFS"/>
    <property type="match status" value="1"/>
</dbReference>
<proteinExistence type="predicted"/>
<dbReference type="PANTHER" id="PTHR23531">
    <property type="entry name" value="QUINOLENE RESISTANCE PROTEIN NORA"/>
    <property type="match status" value="1"/>
</dbReference>
<evidence type="ECO:0000259" key="2">
    <source>
        <dbReference type="PROSITE" id="PS50850"/>
    </source>
</evidence>
<keyword evidence="1" id="KW-0812">Transmembrane</keyword>
<feature type="transmembrane region" description="Helical" evidence="1">
    <location>
        <begin position="359"/>
        <end position="377"/>
    </location>
</feature>
<keyword evidence="4" id="KW-1185">Reference proteome</keyword>
<dbReference type="PANTHER" id="PTHR23531:SF2">
    <property type="entry name" value="PERMEASE"/>
    <property type="match status" value="1"/>
</dbReference>
<reference evidence="3 4" key="1">
    <citation type="submission" date="2016-12" db="EMBL/GenBank/DDBJ databases">
        <title>Discovery of methanogenic haloarchaea.</title>
        <authorList>
            <person name="Sorokin D.Y."/>
            <person name="Makarova K.S."/>
            <person name="Abbas B."/>
            <person name="Ferrer M."/>
            <person name="Golyshin P.N."/>
        </authorList>
    </citation>
    <scope>NUCLEOTIDE SEQUENCE [LARGE SCALE GENOMIC DNA]</scope>
    <source>
        <strain evidence="3">AMET1</strain>
    </source>
</reference>
<organism evidence="3 4">
    <name type="scientific">Methanonatronarchaeum thermophilum</name>
    <dbReference type="NCBI Taxonomy" id="1927129"/>
    <lineage>
        <taxon>Archaea</taxon>
        <taxon>Methanobacteriati</taxon>
        <taxon>Methanobacteriota</taxon>
        <taxon>Methanonatronarchaeia</taxon>
        <taxon>Methanonatronarchaeales</taxon>
        <taxon>Methanonatronarchaeaceae</taxon>
        <taxon>Methanonatronarchaeum</taxon>
    </lineage>
</organism>
<dbReference type="InterPro" id="IPR052714">
    <property type="entry name" value="MFS_Exporter"/>
</dbReference>
<feature type="transmembrane region" description="Helical" evidence="1">
    <location>
        <begin position="293"/>
        <end position="315"/>
    </location>
</feature>
<keyword evidence="1" id="KW-1133">Transmembrane helix</keyword>
<gene>
    <name evidence="3" type="ORF">AMET1_0848</name>
</gene>
<feature type="transmembrane region" description="Helical" evidence="1">
    <location>
        <begin position="235"/>
        <end position="254"/>
    </location>
</feature>
<dbReference type="InterPro" id="IPR036259">
    <property type="entry name" value="MFS_trans_sf"/>
</dbReference>
<feature type="transmembrane region" description="Helical" evidence="1">
    <location>
        <begin position="165"/>
        <end position="184"/>
    </location>
</feature>
<feature type="transmembrane region" description="Helical" evidence="1">
    <location>
        <begin position="266"/>
        <end position="287"/>
    </location>
</feature>
<evidence type="ECO:0000313" key="3">
    <source>
        <dbReference type="EMBL" id="OUJ19195.1"/>
    </source>
</evidence>
<dbReference type="CDD" id="cd17489">
    <property type="entry name" value="MFS_YfcJ_like"/>
    <property type="match status" value="1"/>
</dbReference>
<dbReference type="RefSeq" id="WP_086637224.1">
    <property type="nucleotide sequence ID" value="NZ_MRZU01000003.1"/>
</dbReference>
<dbReference type="AlphaFoldDB" id="A0A1Y3GID6"/>
<evidence type="ECO:0000256" key="1">
    <source>
        <dbReference type="SAM" id="Phobius"/>
    </source>
</evidence>
<feature type="transmembrane region" description="Helical" evidence="1">
    <location>
        <begin position="336"/>
        <end position="353"/>
    </location>
</feature>
<dbReference type="Proteomes" id="UP000195137">
    <property type="component" value="Unassembled WGS sequence"/>
</dbReference>
<dbReference type="Gene3D" id="1.20.1250.20">
    <property type="entry name" value="MFS general substrate transporter like domains"/>
    <property type="match status" value="1"/>
</dbReference>
<feature type="transmembrane region" description="Helical" evidence="1">
    <location>
        <begin position="76"/>
        <end position="94"/>
    </location>
</feature>
<dbReference type="OrthoDB" id="117970at2157"/>
<dbReference type="GO" id="GO:0022857">
    <property type="term" value="F:transmembrane transporter activity"/>
    <property type="evidence" value="ECO:0007669"/>
    <property type="project" value="InterPro"/>
</dbReference>
<dbReference type="SUPFAM" id="SSF103473">
    <property type="entry name" value="MFS general substrate transporter"/>
    <property type="match status" value="1"/>
</dbReference>
<feature type="domain" description="Major facilitator superfamily (MFS) profile" evidence="2">
    <location>
        <begin position="10"/>
        <end position="382"/>
    </location>
</feature>
<keyword evidence="1" id="KW-0472">Membrane</keyword>
<dbReference type="InterPro" id="IPR020846">
    <property type="entry name" value="MFS_dom"/>
</dbReference>
<dbReference type="InterPro" id="IPR011701">
    <property type="entry name" value="MFS"/>
</dbReference>
<comment type="caution">
    <text evidence="3">The sequence shown here is derived from an EMBL/GenBank/DDBJ whole genome shotgun (WGS) entry which is preliminary data.</text>
</comment>
<evidence type="ECO:0000313" key="4">
    <source>
        <dbReference type="Proteomes" id="UP000195137"/>
    </source>
</evidence>
<feature type="transmembrane region" description="Helical" evidence="1">
    <location>
        <begin position="100"/>
        <end position="123"/>
    </location>
</feature>
<protein>
    <submittedName>
        <fullName evidence="3">MFS family permease</fullName>
    </submittedName>
</protein>
<feature type="transmembrane region" description="Helical" evidence="1">
    <location>
        <begin position="135"/>
        <end position="153"/>
    </location>
</feature>
<accession>A0A1Y3GID6</accession>
<dbReference type="Pfam" id="PF07690">
    <property type="entry name" value="MFS_1"/>
    <property type="match status" value="1"/>
</dbReference>
<dbReference type="EMBL" id="MRZU01000003">
    <property type="protein sequence ID" value="OUJ19195.1"/>
    <property type="molecule type" value="Genomic_DNA"/>
</dbReference>
<name>A0A1Y3GID6_9EURY</name>